<comment type="caution">
    <text evidence="3">The sequence shown here is derived from an EMBL/GenBank/DDBJ whole genome shotgun (WGS) entry which is preliminary data.</text>
</comment>
<organism evidence="3 4">
    <name type="scientific">Trichonephila clavata</name>
    <name type="common">Joro spider</name>
    <name type="synonym">Nephila clavata</name>
    <dbReference type="NCBI Taxonomy" id="2740835"/>
    <lineage>
        <taxon>Eukaryota</taxon>
        <taxon>Metazoa</taxon>
        <taxon>Ecdysozoa</taxon>
        <taxon>Arthropoda</taxon>
        <taxon>Chelicerata</taxon>
        <taxon>Arachnida</taxon>
        <taxon>Araneae</taxon>
        <taxon>Araneomorphae</taxon>
        <taxon>Entelegynae</taxon>
        <taxon>Araneoidea</taxon>
        <taxon>Nephilidae</taxon>
        <taxon>Trichonephila</taxon>
    </lineage>
</organism>
<dbReference type="InterPro" id="IPR042983">
    <property type="entry name" value="PKDCC"/>
</dbReference>
<dbReference type="GO" id="GO:0001501">
    <property type="term" value="P:skeletal system development"/>
    <property type="evidence" value="ECO:0007669"/>
    <property type="project" value="TreeGrafter"/>
</dbReference>
<evidence type="ECO:0000256" key="1">
    <source>
        <dbReference type="SAM" id="Phobius"/>
    </source>
</evidence>
<feature type="transmembrane region" description="Helical" evidence="1">
    <location>
        <begin position="21"/>
        <end position="38"/>
    </location>
</feature>
<keyword evidence="3" id="KW-0808">Transferase</keyword>
<keyword evidence="4" id="KW-1185">Reference proteome</keyword>
<dbReference type="Gene3D" id="1.10.510.10">
    <property type="entry name" value="Transferase(Phosphotransferase) domain 1"/>
    <property type="match status" value="1"/>
</dbReference>
<dbReference type="GO" id="GO:0004715">
    <property type="term" value="F:non-membrane spanning protein tyrosine kinase activity"/>
    <property type="evidence" value="ECO:0007669"/>
    <property type="project" value="InterPro"/>
</dbReference>
<keyword evidence="1" id="KW-0472">Membrane</keyword>
<dbReference type="PROSITE" id="PS50011">
    <property type="entry name" value="PROTEIN_KINASE_DOM"/>
    <property type="match status" value="1"/>
</dbReference>
<gene>
    <name evidence="3" type="primary">PKDCC</name>
    <name evidence="3" type="ORF">TNCT_557821</name>
</gene>
<name>A0A8X6K6R6_TRICU</name>
<dbReference type="EMBL" id="BMAO01020365">
    <property type="protein sequence ID" value="GFQ66875.1"/>
    <property type="molecule type" value="Genomic_DNA"/>
</dbReference>
<dbReference type="InterPro" id="IPR000719">
    <property type="entry name" value="Prot_kinase_dom"/>
</dbReference>
<dbReference type="AlphaFoldDB" id="A0A8X6K6R6"/>
<evidence type="ECO:0000313" key="3">
    <source>
        <dbReference type="EMBL" id="GFQ66875.1"/>
    </source>
</evidence>
<keyword evidence="1" id="KW-1133">Transmembrane helix</keyword>
<accession>A0A8X6K6R6</accession>
<dbReference type="GO" id="GO:0005576">
    <property type="term" value="C:extracellular region"/>
    <property type="evidence" value="ECO:0007669"/>
    <property type="project" value="TreeGrafter"/>
</dbReference>
<evidence type="ECO:0000313" key="4">
    <source>
        <dbReference type="Proteomes" id="UP000887116"/>
    </source>
</evidence>
<dbReference type="InterPro" id="IPR011009">
    <property type="entry name" value="Kinase-like_dom_sf"/>
</dbReference>
<keyword evidence="1" id="KW-0812">Transmembrane</keyword>
<evidence type="ECO:0000259" key="2">
    <source>
        <dbReference type="PROSITE" id="PS50011"/>
    </source>
</evidence>
<feature type="domain" description="Protein kinase" evidence="2">
    <location>
        <begin position="111"/>
        <end position="467"/>
    </location>
</feature>
<keyword evidence="3" id="KW-0418">Kinase</keyword>
<proteinExistence type="predicted"/>
<protein>
    <submittedName>
        <fullName evidence="3">Extracellular tyrosine-protein kinase PKDCC</fullName>
    </submittedName>
</protein>
<dbReference type="GO" id="GO:0005524">
    <property type="term" value="F:ATP binding"/>
    <property type="evidence" value="ECO:0007669"/>
    <property type="project" value="InterPro"/>
</dbReference>
<dbReference type="SUPFAM" id="SSF56112">
    <property type="entry name" value="Protein kinase-like (PK-like)"/>
    <property type="match status" value="1"/>
</dbReference>
<dbReference type="PANTHER" id="PTHR46448:SF1">
    <property type="entry name" value="PROTEIN KINASE DOMAIN-CONTAINING PROTEIN"/>
    <property type="match status" value="1"/>
</dbReference>
<reference evidence="3" key="1">
    <citation type="submission" date="2020-07" db="EMBL/GenBank/DDBJ databases">
        <title>Multicomponent nature underlies the extraordinary mechanical properties of spider dragline silk.</title>
        <authorList>
            <person name="Kono N."/>
            <person name="Nakamura H."/>
            <person name="Mori M."/>
            <person name="Yoshida Y."/>
            <person name="Ohtoshi R."/>
            <person name="Malay A.D."/>
            <person name="Moran D.A.P."/>
            <person name="Tomita M."/>
            <person name="Numata K."/>
            <person name="Arakawa K."/>
        </authorList>
    </citation>
    <scope>NUCLEOTIDE SEQUENCE</scope>
</reference>
<sequence>MLRLIPRKQTSAPGCATFLKISVACFIITNCILFYYLATRYQKPECVRIGTCRINGKPRTLPREKWGQTIYYNILYEHFLREHDEWRLSTSSDSYQIKYSNDLNCSSLRMFEKVRFVAAGYTKSTYKVRLNNQTLSLKTVNVEGHDINSCLLEEDRYLYDCFLIAASKLLKEIAILRSISHTNIVKVLGYCIPVDPDISDPRHTVAIFEEYGDPIDVIKLLQLSWEDRLKISLGLSRLLKHLSSFKEPIALNDFRRQQFIMIDGEPKLIDVDDIGLEEQRCHDKPCCSTQPSSNVSICVACIQNICHGYNEKLNILRTGRHFIKHILPHGVPMQLNSITNRIISAFQLASLDTDNIWKEMEELVITFKSGQYRTNSKIRYLKGYKEYKHRDVSSKFDYRCQLTVSGYGCMTSVFDAEEAAEICWGDSKCKAFVLTNITTWTGRRITRFKSGFGNLLHNNKTTLFLKL</sequence>
<dbReference type="Proteomes" id="UP000887116">
    <property type="component" value="Unassembled WGS sequence"/>
</dbReference>
<dbReference type="PANTHER" id="PTHR46448">
    <property type="entry name" value="PROTEIN KINASE DOMAIN-CONTAINING PROTEIN"/>
    <property type="match status" value="1"/>
</dbReference>
<dbReference type="OrthoDB" id="4062651at2759"/>